<dbReference type="Proteomes" id="UP001303046">
    <property type="component" value="Unassembled WGS sequence"/>
</dbReference>
<protein>
    <submittedName>
        <fullName evidence="1">Uncharacterized protein</fullName>
    </submittedName>
</protein>
<evidence type="ECO:0000313" key="2">
    <source>
        <dbReference type="Proteomes" id="UP001303046"/>
    </source>
</evidence>
<gene>
    <name evidence="1" type="primary">Necator_chrIV.g16362</name>
    <name evidence="1" type="ORF">RB195_003066</name>
</gene>
<proteinExistence type="predicted"/>
<sequence>MTSRVEVTLEAIPFIKKSDDLADHCVHRAKNLSRTIRDDPNATIPLSDRFYLMSRGYIPFVTRPKWSCRDGLPVTVVAYTMREDQTTLSRLKFPTHNDDTTSLASWTKLGG</sequence>
<dbReference type="EMBL" id="JAVFWL010000004">
    <property type="protein sequence ID" value="KAK6751446.1"/>
    <property type="molecule type" value="Genomic_DNA"/>
</dbReference>
<keyword evidence="2" id="KW-1185">Reference proteome</keyword>
<evidence type="ECO:0000313" key="1">
    <source>
        <dbReference type="EMBL" id="KAK6751446.1"/>
    </source>
</evidence>
<accession>A0ABR1DLW4</accession>
<reference evidence="1 2" key="1">
    <citation type="submission" date="2023-08" db="EMBL/GenBank/DDBJ databases">
        <title>A Necator americanus chromosomal reference genome.</title>
        <authorList>
            <person name="Ilik V."/>
            <person name="Petrzelkova K.J."/>
            <person name="Pardy F."/>
            <person name="Fuh T."/>
            <person name="Niatou-Singa F.S."/>
            <person name="Gouil Q."/>
            <person name="Baker L."/>
            <person name="Ritchie M.E."/>
            <person name="Jex A.R."/>
            <person name="Gazzola D."/>
            <person name="Li H."/>
            <person name="Toshio Fujiwara R."/>
            <person name="Zhan B."/>
            <person name="Aroian R.V."/>
            <person name="Pafco B."/>
            <person name="Schwarz E.M."/>
        </authorList>
    </citation>
    <scope>NUCLEOTIDE SEQUENCE [LARGE SCALE GENOMIC DNA]</scope>
    <source>
        <strain evidence="1 2">Aroian</strain>
        <tissue evidence="1">Whole animal</tissue>
    </source>
</reference>
<name>A0ABR1DLW4_NECAM</name>
<comment type="caution">
    <text evidence="1">The sequence shown here is derived from an EMBL/GenBank/DDBJ whole genome shotgun (WGS) entry which is preliminary data.</text>
</comment>
<organism evidence="1 2">
    <name type="scientific">Necator americanus</name>
    <name type="common">Human hookworm</name>
    <dbReference type="NCBI Taxonomy" id="51031"/>
    <lineage>
        <taxon>Eukaryota</taxon>
        <taxon>Metazoa</taxon>
        <taxon>Ecdysozoa</taxon>
        <taxon>Nematoda</taxon>
        <taxon>Chromadorea</taxon>
        <taxon>Rhabditida</taxon>
        <taxon>Rhabditina</taxon>
        <taxon>Rhabditomorpha</taxon>
        <taxon>Strongyloidea</taxon>
        <taxon>Ancylostomatidae</taxon>
        <taxon>Bunostominae</taxon>
        <taxon>Necator</taxon>
    </lineage>
</organism>